<name>A0A8J3ZKH9_9ACTN</name>
<keyword evidence="3" id="KW-0032">Aminotransferase</keyword>
<dbReference type="InterPro" id="IPR051686">
    <property type="entry name" value="Lipoprotein_DolP"/>
</dbReference>
<keyword evidence="1" id="KW-0732">Signal</keyword>
<organism evidence="3 4">
    <name type="scientific">Virgisporangium aurantiacum</name>
    <dbReference type="NCBI Taxonomy" id="175570"/>
    <lineage>
        <taxon>Bacteria</taxon>
        <taxon>Bacillati</taxon>
        <taxon>Actinomycetota</taxon>
        <taxon>Actinomycetes</taxon>
        <taxon>Micromonosporales</taxon>
        <taxon>Micromonosporaceae</taxon>
        <taxon>Virgisporangium</taxon>
    </lineage>
</organism>
<dbReference type="InterPro" id="IPR007055">
    <property type="entry name" value="BON_dom"/>
</dbReference>
<dbReference type="GO" id="GO:0008483">
    <property type="term" value="F:transaminase activity"/>
    <property type="evidence" value="ECO:0007669"/>
    <property type="project" value="UniProtKB-KW"/>
</dbReference>
<dbReference type="PROSITE" id="PS50914">
    <property type="entry name" value="BON"/>
    <property type="match status" value="3"/>
</dbReference>
<accession>A0A8J3ZKH9</accession>
<evidence type="ECO:0000256" key="1">
    <source>
        <dbReference type="ARBA" id="ARBA00022729"/>
    </source>
</evidence>
<evidence type="ECO:0000313" key="3">
    <source>
        <dbReference type="EMBL" id="GIJ63600.1"/>
    </source>
</evidence>
<feature type="domain" description="BON" evidence="2">
    <location>
        <begin position="9"/>
        <end position="77"/>
    </location>
</feature>
<sequence>MTSATTTLTDEQIQREVLAELKWDSRLQPNEIGVAVKDGVVTLTGTVDSFVKKWAAENAAQRVRGVQAIANDIEVRLTGDDRRTDSDIASAAARALEWDGLVPDGAVKVTVSDGWVTLRGTVEWEYQRRAAERAVRALPGVSGISNLVTVRPRSTPSDLKQKIKDALIRSAATDAQSIEITIDGDRVILDGTVRSWAEKHEAERVAWSAPGITAVQNRIVVRP</sequence>
<dbReference type="Gene3D" id="3.30.1340.30">
    <property type="match status" value="3"/>
</dbReference>
<dbReference type="SMART" id="SM00749">
    <property type="entry name" value="BON"/>
    <property type="match status" value="3"/>
</dbReference>
<feature type="domain" description="BON" evidence="2">
    <location>
        <begin position="84"/>
        <end position="152"/>
    </location>
</feature>
<keyword evidence="3" id="KW-0808">Transferase</keyword>
<reference evidence="3" key="1">
    <citation type="submission" date="2021-01" db="EMBL/GenBank/DDBJ databases">
        <title>Whole genome shotgun sequence of Virgisporangium aurantiacum NBRC 16421.</title>
        <authorList>
            <person name="Komaki H."/>
            <person name="Tamura T."/>
        </authorList>
    </citation>
    <scope>NUCLEOTIDE SEQUENCE</scope>
    <source>
        <strain evidence="3">NBRC 16421</strain>
    </source>
</reference>
<protein>
    <submittedName>
        <fullName evidence="3">Ornithine aminotransferase</fullName>
    </submittedName>
</protein>
<dbReference type="PANTHER" id="PTHR34606">
    <property type="entry name" value="BON DOMAIN-CONTAINING PROTEIN"/>
    <property type="match status" value="1"/>
</dbReference>
<gene>
    <name evidence="3" type="ORF">Vau01_111160</name>
</gene>
<dbReference type="RefSeq" id="WP_204010506.1">
    <property type="nucleotide sequence ID" value="NZ_BOPG01000100.1"/>
</dbReference>
<dbReference type="Pfam" id="PF04972">
    <property type="entry name" value="BON"/>
    <property type="match status" value="3"/>
</dbReference>
<evidence type="ECO:0000259" key="2">
    <source>
        <dbReference type="PROSITE" id="PS50914"/>
    </source>
</evidence>
<proteinExistence type="predicted"/>
<dbReference type="EMBL" id="BOPG01000100">
    <property type="protein sequence ID" value="GIJ63600.1"/>
    <property type="molecule type" value="Genomic_DNA"/>
</dbReference>
<comment type="caution">
    <text evidence="3">The sequence shown here is derived from an EMBL/GenBank/DDBJ whole genome shotgun (WGS) entry which is preliminary data.</text>
</comment>
<keyword evidence="4" id="KW-1185">Reference proteome</keyword>
<feature type="domain" description="BON" evidence="2">
    <location>
        <begin position="155"/>
        <end position="223"/>
    </location>
</feature>
<dbReference type="Proteomes" id="UP000612585">
    <property type="component" value="Unassembled WGS sequence"/>
</dbReference>
<evidence type="ECO:0000313" key="4">
    <source>
        <dbReference type="Proteomes" id="UP000612585"/>
    </source>
</evidence>
<dbReference type="InterPro" id="IPR014004">
    <property type="entry name" value="Transpt-assoc_nodulatn_dom_bac"/>
</dbReference>
<dbReference type="PANTHER" id="PTHR34606:SF4">
    <property type="entry name" value="OUTER MEMBRANE LIPOPROTEIN DOLP"/>
    <property type="match status" value="1"/>
</dbReference>
<dbReference type="AlphaFoldDB" id="A0A8J3ZKH9"/>